<dbReference type="EMBL" id="MN739684">
    <property type="protein sequence ID" value="QHT20938.1"/>
    <property type="molecule type" value="Genomic_DNA"/>
</dbReference>
<proteinExistence type="predicted"/>
<name>A0A6C0DWT1_9ZZZZ</name>
<protein>
    <submittedName>
        <fullName evidence="2">Uncharacterized protein</fullName>
    </submittedName>
</protein>
<feature type="compositionally biased region" description="Low complexity" evidence="1">
    <location>
        <begin position="35"/>
        <end position="46"/>
    </location>
</feature>
<feature type="compositionally biased region" description="Basic and acidic residues" evidence="1">
    <location>
        <begin position="22"/>
        <end position="34"/>
    </location>
</feature>
<evidence type="ECO:0000313" key="2">
    <source>
        <dbReference type="EMBL" id="QHT20938.1"/>
    </source>
</evidence>
<feature type="compositionally biased region" description="Basic residues" evidence="1">
    <location>
        <begin position="60"/>
        <end position="70"/>
    </location>
</feature>
<evidence type="ECO:0000256" key="1">
    <source>
        <dbReference type="SAM" id="MobiDB-lite"/>
    </source>
</evidence>
<dbReference type="AlphaFoldDB" id="A0A6C0DWT1"/>
<sequence>MSDSSESEWRAPCYKGRRNACRRRDAAAKEERLSRSPSSSRYSSSDETSKHEKSKETTRHTTKSRALGKG</sequence>
<feature type="region of interest" description="Disordered" evidence="1">
    <location>
        <begin position="1"/>
        <end position="70"/>
    </location>
</feature>
<organism evidence="2">
    <name type="scientific">viral metagenome</name>
    <dbReference type="NCBI Taxonomy" id="1070528"/>
    <lineage>
        <taxon>unclassified sequences</taxon>
        <taxon>metagenomes</taxon>
        <taxon>organismal metagenomes</taxon>
    </lineage>
</organism>
<reference evidence="2" key="1">
    <citation type="journal article" date="2020" name="Nature">
        <title>Giant virus diversity and host interactions through global metagenomics.</title>
        <authorList>
            <person name="Schulz F."/>
            <person name="Roux S."/>
            <person name="Paez-Espino D."/>
            <person name="Jungbluth S."/>
            <person name="Walsh D.A."/>
            <person name="Denef V.J."/>
            <person name="McMahon K.D."/>
            <person name="Konstantinidis K.T."/>
            <person name="Eloe-Fadrosh E.A."/>
            <person name="Kyrpides N.C."/>
            <person name="Woyke T."/>
        </authorList>
    </citation>
    <scope>NUCLEOTIDE SEQUENCE</scope>
    <source>
        <strain evidence="2">GVMAG-M-3300023174-75</strain>
    </source>
</reference>
<feature type="compositionally biased region" description="Basic and acidic residues" evidence="1">
    <location>
        <begin position="47"/>
        <end position="59"/>
    </location>
</feature>
<accession>A0A6C0DWT1</accession>